<proteinExistence type="predicted"/>
<dbReference type="Proteomes" id="UP000578112">
    <property type="component" value="Unassembled WGS sequence"/>
</dbReference>
<name>A0A7W7I0Z1_9ACTN</name>
<sequence>MSVSSVGAGAMFAFRAATGAGTPSPEARQGEVNAQADLLQALMGLRMPAIAAARLSDGTGIDLYL</sequence>
<evidence type="ECO:0000313" key="1">
    <source>
        <dbReference type="EMBL" id="MBB4764357.1"/>
    </source>
</evidence>
<reference evidence="1 2" key="1">
    <citation type="submission" date="2020-08" db="EMBL/GenBank/DDBJ databases">
        <title>Sequencing the genomes of 1000 actinobacteria strains.</title>
        <authorList>
            <person name="Klenk H.-P."/>
        </authorList>
    </citation>
    <scope>NUCLEOTIDE SEQUENCE [LARGE SCALE GENOMIC DNA]</scope>
    <source>
        <strain evidence="1 2">DSM 43149</strain>
    </source>
</reference>
<protein>
    <submittedName>
        <fullName evidence="1">Uncharacterized protein</fullName>
    </submittedName>
</protein>
<dbReference type="EMBL" id="JACHNH010000001">
    <property type="protein sequence ID" value="MBB4764357.1"/>
    <property type="molecule type" value="Genomic_DNA"/>
</dbReference>
<organism evidence="1 2">
    <name type="scientific">Actinoplanes digitatis</name>
    <dbReference type="NCBI Taxonomy" id="1868"/>
    <lineage>
        <taxon>Bacteria</taxon>
        <taxon>Bacillati</taxon>
        <taxon>Actinomycetota</taxon>
        <taxon>Actinomycetes</taxon>
        <taxon>Micromonosporales</taxon>
        <taxon>Micromonosporaceae</taxon>
        <taxon>Actinoplanes</taxon>
    </lineage>
</organism>
<accession>A0A7W7I0Z1</accession>
<comment type="caution">
    <text evidence="1">The sequence shown here is derived from an EMBL/GenBank/DDBJ whole genome shotgun (WGS) entry which is preliminary data.</text>
</comment>
<keyword evidence="2" id="KW-1185">Reference proteome</keyword>
<dbReference type="AlphaFoldDB" id="A0A7W7I0Z1"/>
<evidence type="ECO:0000313" key="2">
    <source>
        <dbReference type="Proteomes" id="UP000578112"/>
    </source>
</evidence>
<dbReference type="RefSeq" id="WP_184995556.1">
    <property type="nucleotide sequence ID" value="NZ_BOMK01000027.1"/>
</dbReference>
<gene>
    <name evidence="1" type="ORF">BJ971_004913</name>
</gene>